<comment type="caution">
    <text evidence="1">The sequence shown here is derived from an EMBL/GenBank/DDBJ whole genome shotgun (WGS) entry which is preliminary data.</text>
</comment>
<reference evidence="1" key="1">
    <citation type="journal article" date="2022" name="bioRxiv">
        <title>Sequencing and chromosome-scale assembly of the giantPleurodeles waltlgenome.</title>
        <authorList>
            <person name="Brown T."/>
            <person name="Elewa A."/>
            <person name="Iarovenko S."/>
            <person name="Subramanian E."/>
            <person name="Araus A.J."/>
            <person name="Petzold A."/>
            <person name="Susuki M."/>
            <person name="Suzuki K.-i.T."/>
            <person name="Hayashi T."/>
            <person name="Toyoda A."/>
            <person name="Oliveira C."/>
            <person name="Osipova E."/>
            <person name="Leigh N.D."/>
            <person name="Simon A."/>
            <person name="Yun M.H."/>
        </authorList>
    </citation>
    <scope>NUCLEOTIDE SEQUENCE</scope>
    <source>
        <strain evidence="1">20211129_DDA</strain>
        <tissue evidence="1">Liver</tissue>
    </source>
</reference>
<protein>
    <submittedName>
        <fullName evidence="1">Uncharacterized protein</fullName>
    </submittedName>
</protein>
<keyword evidence="2" id="KW-1185">Reference proteome</keyword>
<evidence type="ECO:0000313" key="1">
    <source>
        <dbReference type="EMBL" id="KAJ1204269.1"/>
    </source>
</evidence>
<evidence type="ECO:0000313" key="2">
    <source>
        <dbReference type="Proteomes" id="UP001066276"/>
    </source>
</evidence>
<dbReference type="AlphaFoldDB" id="A0AAV7VTZ9"/>
<dbReference type="EMBL" id="JANPWB010000003">
    <property type="protein sequence ID" value="KAJ1204269.1"/>
    <property type="molecule type" value="Genomic_DNA"/>
</dbReference>
<gene>
    <name evidence="1" type="ORF">NDU88_008050</name>
</gene>
<proteinExistence type="predicted"/>
<dbReference type="Proteomes" id="UP001066276">
    <property type="component" value="Chromosome 2_1"/>
</dbReference>
<name>A0AAV7VTZ9_PLEWA</name>
<organism evidence="1 2">
    <name type="scientific">Pleurodeles waltl</name>
    <name type="common">Iberian ribbed newt</name>
    <dbReference type="NCBI Taxonomy" id="8319"/>
    <lineage>
        <taxon>Eukaryota</taxon>
        <taxon>Metazoa</taxon>
        <taxon>Chordata</taxon>
        <taxon>Craniata</taxon>
        <taxon>Vertebrata</taxon>
        <taxon>Euteleostomi</taxon>
        <taxon>Amphibia</taxon>
        <taxon>Batrachia</taxon>
        <taxon>Caudata</taxon>
        <taxon>Salamandroidea</taxon>
        <taxon>Salamandridae</taxon>
        <taxon>Pleurodelinae</taxon>
        <taxon>Pleurodeles</taxon>
    </lineage>
</organism>
<sequence>MPRFPDGAGAEIPASADVLARITGVSGAGGASMRLRRSKQHFRIYVLGQSSDDHEELWCRLLSVEAEPALEKAGST</sequence>
<accession>A0AAV7VTZ9</accession>